<dbReference type="EMBL" id="AZGC01000026">
    <property type="protein sequence ID" value="KRL95057.1"/>
    <property type="molecule type" value="Genomic_DNA"/>
</dbReference>
<organism evidence="2 3">
    <name type="scientific">Limosilactobacillus equigenerosi DSM 18793 = JCM 14505</name>
    <dbReference type="NCBI Taxonomy" id="1423742"/>
    <lineage>
        <taxon>Bacteria</taxon>
        <taxon>Bacillati</taxon>
        <taxon>Bacillota</taxon>
        <taxon>Bacilli</taxon>
        <taxon>Lactobacillales</taxon>
        <taxon>Lactobacillaceae</taxon>
        <taxon>Limosilactobacillus</taxon>
    </lineage>
</organism>
<evidence type="ECO:0000313" key="2">
    <source>
        <dbReference type="EMBL" id="KRL95057.1"/>
    </source>
</evidence>
<feature type="transmembrane region" description="Helical" evidence="1">
    <location>
        <begin position="85"/>
        <end position="111"/>
    </location>
</feature>
<dbReference type="AlphaFoldDB" id="A0A0R1UP81"/>
<dbReference type="PATRIC" id="fig|1423742.4.peg.1146"/>
<keyword evidence="1" id="KW-0472">Membrane</keyword>
<evidence type="ECO:0000256" key="1">
    <source>
        <dbReference type="SAM" id="Phobius"/>
    </source>
</evidence>
<evidence type="ECO:0008006" key="4">
    <source>
        <dbReference type="Google" id="ProtNLM"/>
    </source>
</evidence>
<feature type="transmembrane region" description="Helical" evidence="1">
    <location>
        <begin position="32"/>
        <end position="54"/>
    </location>
</feature>
<dbReference type="Proteomes" id="UP000051084">
    <property type="component" value="Unassembled WGS sequence"/>
</dbReference>
<proteinExistence type="predicted"/>
<comment type="caution">
    <text evidence="2">The sequence shown here is derived from an EMBL/GenBank/DDBJ whole genome shotgun (WGS) entry which is preliminary data.</text>
</comment>
<keyword evidence="1" id="KW-1133">Transmembrane helix</keyword>
<name>A0A0R1UP81_9LACO</name>
<dbReference type="RefSeq" id="WP_056995534.1">
    <property type="nucleotide sequence ID" value="NZ_AZGC01000026.1"/>
</dbReference>
<sequence length="127" mass="13860">MNQNQKFALATGVSWLMATIILAMMTTQHGQAMPWSRLAVVLILAVVAVGARYFKTVLTSYVTMFVMLYLGVLSLGGIINVTPRWTGLGILIQGLSLIGVLAAGAGLVIGFQTRTDARRNWYQKKDK</sequence>
<feature type="transmembrane region" description="Helical" evidence="1">
    <location>
        <begin position="7"/>
        <end position="26"/>
    </location>
</feature>
<accession>A0A0R1UP81</accession>
<evidence type="ECO:0000313" key="3">
    <source>
        <dbReference type="Proteomes" id="UP000051084"/>
    </source>
</evidence>
<gene>
    <name evidence="2" type="ORF">FC21_GL001104</name>
</gene>
<protein>
    <recommendedName>
        <fullName evidence="4">Integral membrane protein</fullName>
    </recommendedName>
</protein>
<dbReference type="STRING" id="417373.GCA_001570685_00143"/>
<keyword evidence="3" id="KW-1185">Reference proteome</keyword>
<reference evidence="2 3" key="1">
    <citation type="journal article" date="2015" name="Genome Announc.">
        <title>Expanding the biotechnology potential of lactobacilli through comparative genomics of 213 strains and associated genera.</title>
        <authorList>
            <person name="Sun Z."/>
            <person name="Harris H.M."/>
            <person name="McCann A."/>
            <person name="Guo C."/>
            <person name="Argimon S."/>
            <person name="Zhang W."/>
            <person name="Yang X."/>
            <person name="Jeffery I.B."/>
            <person name="Cooney J.C."/>
            <person name="Kagawa T.F."/>
            <person name="Liu W."/>
            <person name="Song Y."/>
            <person name="Salvetti E."/>
            <person name="Wrobel A."/>
            <person name="Rasinkangas P."/>
            <person name="Parkhill J."/>
            <person name="Rea M.C."/>
            <person name="O'Sullivan O."/>
            <person name="Ritari J."/>
            <person name="Douillard F.P."/>
            <person name="Paul Ross R."/>
            <person name="Yang R."/>
            <person name="Briner A.E."/>
            <person name="Felis G.E."/>
            <person name="de Vos W.M."/>
            <person name="Barrangou R."/>
            <person name="Klaenhammer T.R."/>
            <person name="Caufield P.W."/>
            <person name="Cui Y."/>
            <person name="Zhang H."/>
            <person name="O'Toole P.W."/>
        </authorList>
    </citation>
    <scope>NUCLEOTIDE SEQUENCE [LARGE SCALE GENOMIC DNA]</scope>
    <source>
        <strain evidence="2 3">DSM 18793</strain>
    </source>
</reference>
<keyword evidence="1" id="KW-0812">Transmembrane</keyword>
<feature type="transmembrane region" description="Helical" evidence="1">
    <location>
        <begin position="61"/>
        <end position="79"/>
    </location>
</feature>